<evidence type="ECO:0000313" key="1">
    <source>
        <dbReference type="EMBL" id="CAB1416792.1"/>
    </source>
</evidence>
<name>A0A9N7Y8L8_PLEPL</name>
<comment type="caution">
    <text evidence="1">The sequence shown here is derived from an EMBL/GenBank/DDBJ whole genome shotgun (WGS) entry which is preliminary data.</text>
</comment>
<organism evidence="1 2">
    <name type="scientific">Pleuronectes platessa</name>
    <name type="common">European plaice</name>
    <dbReference type="NCBI Taxonomy" id="8262"/>
    <lineage>
        <taxon>Eukaryota</taxon>
        <taxon>Metazoa</taxon>
        <taxon>Chordata</taxon>
        <taxon>Craniata</taxon>
        <taxon>Vertebrata</taxon>
        <taxon>Euteleostomi</taxon>
        <taxon>Actinopterygii</taxon>
        <taxon>Neopterygii</taxon>
        <taxon>Teleostei</taxon>
        <taxon>Neoteleostei</taxon>
        <taxon>Acanthomorphata</taxon>
        <taxon>Carangaria</taxon>
        <taxon>Pleuronectiformes</taxon>
        <taxon>Pleuronectoidei</taxon>
        <taxon>Pleuronectidae</taxon>
        <taxon>Pleuronectes</taxon>
    </lineage>
</organism>
<sequence>MRPVFRAAAVTLASSGVHRAVCVHTNVAAQTLEANTTASTQLSGFQTTAVNSVFVDQLLKRSTAAQFPGGMVCKQLHHRRFKLAPTQLYQHHSVSRSLMQVATKDDVVRRRPSKGFAVMGSSVSGLCGNANRDPQDEQMMSTEELAHNWSLLEQRPVGPTIRLP</sequence>
<dbReference type="EMBL" id="CADEAL010000225">
    <property type="protein sequence ID" value="CAB1416792.1"/>
    <property type="molecule type" value="Genomic_DNA"/>
</dbReference>
<proteinExistence type="predicted"/>
<dbReference type="AlphaFoldDB" id="A0A9N7Y8L8"/>
<gene>
    <name evidence="1" type="ORF">PLEPLA_LOCUS4583</name>
</gene>
<protein>
    <submittedName>
        <fullName evidence="1">Uncharacterized protein</fullName>
    </submittedName>
</protein>
<accession>A0A9N7Y8L8</accession>
<evidence type="ECO:0000313" key="2">
    <source>
        <dbReference type="Proteomes" id="UP001153269"/>
    </source>
</evidence>
<keyword evidence="2" id="KW-1185">Reference proteome</keyword>
<reference evidence="1" key="1">
    <citation type="submission" date="2020-03" db="EMBL/GenBank/DDBJ databases">
        <authorList>
            <person name="Weist P."/>
        </authorList>
    </citation>
    <scope>NUCLEOTIDE SEQUENCE</scope>
</reference>
<dbReference type="Proteomes" id="UP001153269">
    <property type="component" value="Unassembled WGS sequence"/>
</dbReference>